<dbReference type="Proteomes" id="UP000326757">
    <property type="component" value="Unassembled WGS sequence"/>
</dbReference>
<proteinExistence type="predicted"/>
<evidence type="ECO:0000313" key="3">
    <source>
        <dbReference type="Proteomes" id="UP000326757"/>
    </source>
</evidence>
<dbReference type="AlphaFoldDB" id="A0A5N6KKV6"/>
<organism evidence="2 3">
    <name type="scientific">Monilinia laxa</name>
    <name type="common">Brown rot fungus</name>
    <name type="synonym">Sclerotinia laxa</name>
    <dbReference type="NCBI Taxonomy" id="61186"/>
    <lineage>
        <taxon>Eukaryota</taxon>
        <taxon>Fungi</taxon>
        <taxon>Dikarya</taxon>
        <taxon>Ascomycota</taxon>
        <taxon>Pezizomycotina</taxon>
        <taxon>Leotiomycetes</taxon>
        <taxon>Helotiales</taxon>
        <taxon>Sclerotiniaceae</taxon>
        <taxon>Monilinia</taxon>
    </lineage>
</organism>
<gene>
    <name evidence="2" type="ORF">EYC80_003829</name>
</gene>
<reference evidence="2 3" key="1">
    <citation type="submission" date="2019-06" db="EMBL/GenBank/DDBJ databases">
        <title>Genome Sequence of the Brown Rot Fungal Pathogen Monilinia laxa.</title>
        <authorList>
            <person name="De Miccolis Angelini R.M."/>
            <person name="Landi L."/>
            <person name="Abate D."/>
            <person name="Pollastro S."/>
            <person name="Romanazzi G."/>
            <person name="Faretra F."/>
        </authorList>
    </citation>
    <scope>NUCLEOTIDE SEQUENCE [LARGE SCALE GENOMIC DNA]</scope>
    <source>
        <strain evidence="2 3">Mlax316</strain>
    </source>
</reference>
<evidence type="ECO:0000313" key="2">
    <source>
        <dbReference type="EMBL" id="KAB8304430.1"/>
    </source>
</evidence>
<accession>A0A5N6KKV6</accession>
<feature type="region of interest" description="Disordered" evidence="1">
    <location>
        <begin position="1"/>
        <end position="22"/>
    </location>
</feature>
<evidence type="ECO:0000256" key="1">
    <source>
        <dbReference type="SAM" id="MobiDB-lite"/>
    </source>
</evidence>
<protein>
    <submittedName>
        <fullName evidence="2">Uncharacterized protein</fullName>
    </submittedName>
</protein>
<comment type="caution">
    <text evidence="2">The sequence shown here is derived from an EMBL/GenBank/DDBJ whole genome shotgun (WGS) entry which is preliminary data.</text>
</comment>
<sequence>MDSHNGQAKTVLGSDTDINQRSPAPRQKLFHFALENIDNELNEFKAARIDERHKNNIDALNFTNYSKSERIPSSSELYFRLNQAQLLHFRTVPTKPMKRPTRMDSEARDVNSTPSNYFELVGANTPIQCPPRAPSPPINRDLPPPPRLERLPTPDFEDSCYDRPKFCECLGCYEVESRRETLAYSKIEDQYKAAMAYIKDARPVSRQQRQDPAIVSTEDSRVYNLMHIGYPRIIAAVSSEDCSYDFEKSRVPLYNISNRSFNPSTPPSHRQASSLLTPISQIKYFTINFNIDINFSIINFEINY</sequence>
<dbReference type="OrthoDB" id="3552036at2759"/>
<name>A0A5N6KKV6_MONLA</name>
<dbReference type="EMBL" id="VIGI01000001">
    <property type="protein sequence ID" value="KAB8304430.1"/>
    <property type="molecule type" value="Genomic_DNA"/>
</dbReference>
<keyword evidence="3" id="KW-1185">Reference proteome</keyword>